<accession>H1VYF8</accession>
<evidence type="ECO:0000256" key="1">
    <source>
        <dbReference type="SAM" id="MobiDB-lite"/>
    </source>
</evidence>
<feature type="region of interest" description="Disordered" evidence="1">
    <location>
        <begin position="1"/>
        <end position="21"/>
    </location>
</feature>
<name>H1VYF8_COLHI</name>
<feature type="non-terminal residue" evidence="2">
    <location>
        <position position="75"/>
    </location>
</feature>
<gene>
    <name evidence="2" type="ORF">CH063_14407</name>
</gene>
<dbReference type="Proteomes" id="UP000007174">
    <property type="component" value="Unassembled WGS sequence"/>
</dbReference>
<feature type="compositionally biased region" description="Polar residues" evidence="1">
    <location>
        <begin position="1"/>
        <end position="12"/>
    </location>
</feature>
<sequence length="75" mass="7935">SPTSPPFGQQHSHLGPEGGGSRCLLPLLRDDDRDCICRRAHPIVSRGQVQLTSTYLPTPPSPSGVGMEERGVAGT</sequence>
<reference evidence="3" key="1">
    <citation type="journal article" date="2012" name="Nat. Genet.">
        <title>Lifestyle transitions in plant pathogenic Colletotrichum fungi deciphered by genome and transcriptome analyses.</title>
        <authorList>
            <person name="O'Connell R.J."/>
            <person name="Thon M.R."/>
            <person name="Hacquard S."/>
            <person name="Amyotte S.G."/>
            <person name="Kleemann J."/>
            <person name="Torres M.F."/>
            <person name="Damm U."/>
            <person name="Buiate E.A."/>
            <person name="Epstein L."/>
            <person name="Alkan N."/>
            <person name="Altmueller J."/>
            <person name="Alvarado-Balderrama L."/>
            <person name="Bauser C.A."/>
            <person name="Becker C."/>
            <person name="Birren B.W."/>
            <person name="Chen Z."/>
            <person name="Choi J."/>
            <person name="Crouch J.A."/>
            <person name="Duvick J.P."/>
            <person name="Farman M.A."/>
            <person name="Gan P."/>
            <person name="Heiman D."/>
            <person name="Henrissat B."/>
            <person name="Howard R.J."/>
            <person name="Kabbage M."/>
            <person name="Koch C."/>
            <person name="Kracher B."/>
            <person name="Kubo Y."/>
            <person name="Law A.D."/>
            <person name="Lebrun M.-H."/>
            <person name="Lee Y.-H."/>
            <person name="Miyara I."/>
            <person name="Moore N."/>
            <person name="Neumann U."/>
            <person name="Nordstroem K."/>
            <person name="Panaccione D.G."/>
            <person name="Panstruga R."/>
            <person name="Place M."/>
            <person name="Proctor R.H."/>
            <person name="Prusky D."/>
            <person name="Rech G."/>
            <person name="Reinhardt R."/>
            <person name="Rollins J.A."/>
            <person name="Rounsley S."/>
            <person name="Schardl C.L."/>
            <person name="Schwartz D.C."/>
            <person name="Shenoy N."/>
            <person name="Shirasu K."/>
            <person name="Sikhakolli U.R."/>
            <person name="Stueber K."/>
            <person name="Sukno S.A."/>
            <person name="Sweigard J.A."/>
            <person name="Takano Y."/>
            <person name="Takahara H."/>
            <person name="Trail F."/>
            <person name="van der Does H.C."/>
            <person name="Voll L.M."/>
            <person name="Will I."/>
            <person name="Young S."/>
            <person name="Zeng Q."/>
            <person name="Zhang J."/>
            <person name="Zhou S."/>
            <person name="Dickman M.B."/>
            <person name="Schulze-Lefert P."/>
            <person name="Ver Loren van Themaat E."/>
            <person name="Ma L.-J."/>
            <person name="Vaillancourt L.J."/>
        </authorList>
    </citation>
    <scope>NUCLEOTIDE SEQUENCE [LARGE SCALE GENOMIC DNA]</scope>
    <source>
        <strain evidence="3">IMI 349063</strain>
    </source>
</reference>
<dbReference type="EMBL" id="CACQ02007591">
    <property type="protein sequence ID" value="CCF45270.1"/>
    <property type="molecule type" value="Genomic_DNA"/>
</dbReference>
<proteinExistence type="predicted"/>
<organism evidence="2 3">
    <name type="scientific">Colletotrichum higginsianum (strain IMI 349063)</name>
    <name type="common">Crucifer anthracnose fungus</name>
    <dbReference type="NCBI Taxonomy" id="759273"/>
    <lineage>
        <taxon>Eukaryota</taxon>
        <taxon>Fungi</taxon>
        <taxon>Dikarya</taxon>
        <taxon>Ascomycota</taxon>
        <taxon>Pezizomycotina</taxon>
        <taxon>Sordariomycetes</taxon>
        <taxon>Hypocreomycetidae</taxon>
        <taxon>Glomerellales</taxon>
        <taxon>Glomerellaceae</taxon>
        <taxon>Colletotrichum</taxon>
        <taxon>Colletotrichum destructivum species complex</taxon>
    </lineage>
</organism>
<evidence type="ECO:0000313" key="2">
    <source>
        <dbReference type="EMBL" id="CCF45270.1"/>
    </source>
</evidence>
<dbReference type="HOGENOM" id="CLU_2677709_0_0_1"/>
<protein>
    <submittedName>
        <fullName evidence="2">Uncharacterized protein</fullName>
    </submittedName>
</protein>
<evidence type="ECO:0000313" key="3">
    <source>
        <dbReference type="Proteomes" id="UP000007174"/>
    </source>
</evidence>
<dbReference type="AlphaFoldDB" id="H1VYF8"/>
<feature type="region of interest" description="Disordered" evidence="1">
    <location>
        <begin position="52"/>
        <end position="75"/>
    </location>
</feature>
<feature type="non-terminal residue" evidence="2">
    <location>
        <position position="1"/>
    </location>
</feature>